<dbReference type="SUPFAM" id="SSF53955">
    <property type="entry name" value="Lysozyme-like"/>
    <property type="match status" value="1"/>
</dbReference>
<evidence type="ECO:0000256" key="6">
    <source>
        <dbReference type="ARBA" id="ARBA00022475"/>
    </source>
</evidence>
<evidence type="ECO:0000256" key="7">
    <source>
        <dbReference type="ARBA" id="ARBA00022645"/>
    </source>
</evidence>
<evidence type="ECO:0000256" key="18">
    <source>
        <dbReference type="ARBA" id="ARBA00034000"/>
    </source>
</evidence>
<comment type="catalytic activity">
    <reaction evidence="19">
        <text>[GlcNAc-(1-&gt;4)-Mur2Ac(oyl-L-Ala-gamma-D-Glu-L-Lys-D-Ala-D-Ala)](n)-di-trans,octa-cis-undecaprenyl diphosphate + beta-D-GlcNAc-(1-&gt;4)-Mur2Ac(oyl-L-Ala-gamma-D-Glu-L-Lys-D-Ala-D-Ala)-di-trans,octa-cis-undecaprenyl diphosphate = [GlcNAc-(1-&gt;4)-Mur2Ac(oyl-L-Ala-gamma-D-Glu-L-Lys-D-Ala-D-Ala)](n+1)-di-trans,octa-cis-undecaprenyl diphosphate + di-trans,octa-cis-undecaprenyl diphosphate + H(+)</text>
        <dbReference type="Rhea" id="RHEA:23708"/>
        <dbReference type="Rhea" id="RHEA-COMP:9602"/>
        <dbReference type="Rhea" id="RHEA-COMP:9603"/>
        <dbReference type="ChEBI" id="CHEBI:15378"/>
        <dbReference type="ChEBI" id="CHEBI:58405"/>
        <dbReference type="ChEBI" id="CHEBI:60033"/>
        <dbReference type="ChEBI" id="CHEBI:78435"/>
        <dbReference type="EC" id="2.4.99.28"/>
    </reaction>
</comment>
<dbReference type="InterPro" id="IPR036950">
    <property type="entry name" value="PBP_transglycosylase"/>
</dbReference>
<protein>
    <recommendedName>
        <fullName evidence="5 20">Penicillin-binding protein 1B</fullName>
        <shortName evidence="21">PBP-1b</shortName>
        <shortName evidence="21">PBP1b</shortName>
    </recommendedName>
    <alternativeName>
        <fullName evidence="17 21">Murein polymerase</fullName>
    </alternativeName>
</protein>
<evidence type="ECO:0000256" key="17">
    <source>
        <dbReference type="ARBA" id="ARBA00032454"/>
    </source>
</evidence>
<feature type="transmembrane region" description="Helical" evidence="22">
    <location>
        <begin position="12"/>
        <end position="34"/>
    </location>
</feature>
<accession>A0ABS7EB07</accession>
<dbReference type="RefSeq" id="WP_220102206.1">
    <property type="nucleotide sequence ID" value="NZ_JAHZSS010000001.1"/>
</dbReference>
<evidence type="ECO:0000256" key="2">
    <source>
        <dbReference type="ARBA" id="ARBA00004752"/>
    </source>
</evidence>
<keyword evidence="7" id="KW-0121">Carboxypeptidase</keyword>
<dbReference type="SUPFAM" id="SSF56601">
    <property type="entry name" value="beta-lactamase/transpeptidase-like"/>
    <property type="match status" value="1"/>
</dbReference>
<evidence type="ECO:0000259" key="24">
    <source>
        <dbReference type="Pfam" id="PF00912"/>
    </source>
</evidence>
<keyword evidence="16 21" id="KW-0961">Cell wall biogenesis/degradation</keyword>
<name>A0ABS7EB07_9GAMM</name>
<dbReference type="Gene3D" id="1.10.3810.10">
    <property type="entry name" value="Biosynthetic peptidoglycan transglycosylase-like"/>
    <property type="match status" value="1"/>
</dbReference>
<dbReference type="InterPro" id="IPR012338">
    <property type="entry name" value="Beta-lactam/transpept-like"/>
</dbReference>
<comment type="catalytic activity">
    <reaction evidence="18">
        <text>Preferential cleavage: (Ac)2-L-Lys-D-Ala-|-D-Ala. Also transpeptidation of peptidyl-alanyl moieties that are N-acyl substituents of D-alanine.</text>
        <dbReference type="EC" id="3.4.16.4"/>
    </reaction>
</comment>
<evidence type="ECO:0000256" key="22">
    <source>
        <dbReference type="SAM" id="Phobius"/>
    </source>
</evidence>
<keyword evidence="10 21" id="KW-0808">Transferase</keyword>
<evidence type="ECO:0000256" key="14">
    <source>
        <dbReference type="ARBA" id="ARBA00023136"/>
    </source>
</evidence>
<evidence type="ECO:0000256" key="19">
    <source>
        <dbReference type="ARBA" id="ARBA00049902"/>
    </source>
</evidence>
<comment type="similarity">
    <text evidence="3 21">In the C-terminal section; belongs to the transpeptidase family.</text>
</comment>
<evidence type="ECO:0000313" key="25">
    <source>
        <dbReference type="EMBL" id="MBW8189523.1"/>
    </source>
</evidence>
<evidence type="ECO:0000256" key="3">
    <source>
        <dbReference type="ARBA" id="ARBA00007090"/>
    </source>
</evidence>
<sequence length="763" mass="85638">MKWRERLMGGDSWLKWLAKIAFAGMALLVAYAVYLDSKLQQAFAELYQPHALSIQARPLIIKAGARLSADELQAELLALGYQRVNQAAQVTAQPDLTRFYRRAEHLRFQLDDRAGHKALVVDARFDGDQVVSLHHANQVLASVELAPVELDKIWAGTREDRIWVDLQQIPEQLIELLLMVEDRNFYQHWGVNPIAIGRALIANLQAGQTVQGGSTLTQQLAKNLLLTRQRSLVRKINEALLALLMEWRYSKAQILEAYINEIYMGQQGATAIHGFATASEFYFGRSLAELNLEQQVALVAMIKGPSLYNPWRRPETLAERRDLILRMLLQREQLDIELYQRISSRPVAVVNKRELQLKQRPAIVRSVRSEMQQWISGRYQGRLTAIATSIDPLSQQAMEQAARDGIAELEAAYAVEQLQLAMIAVDVTSGAVRALVSDCQPEYPGYNRVMEARRPIGSLLKPVILLAGFQQKSTMNLATPLNDRPVSMRSSTGKRWQPQNFDKKYRGSVASIDALSKSLNVPFVNLGMSIGLESIEQLLTSLIGEEVKGLYPSDLLGSISMSPWQVAQIFNTLANQGSYQPLHLIQGAQLTGGNWRSVRQPYRQQIIDPSHAFLVMYGMQQVVAEGTARSLNQRFPGAHLAAKTGTSNDYRDAWFVASDGREVVVIWVGRDDNQPINLTGSQAAMQLYRHYLHQRSALPLQLAAPADIEFLPVDVSGKVYEAGCPAERTLPFDVKAELLQIRCAKKMTPEADAQKPWWKRIFG</sequence>
<evidence type="ECO:0000313" key="26">
    <source>
        <dbReference type="Proteomes" id="UP001166251"/>
    </source>
</evidence>
<dbReference type="Pfam" id="PF00912">
    <property type="entry name" value="Transgly"/>
    <property type="match status" value="1"/>
</dbReference>
<evidence type="ECO:0000256" key="11">
    <source>
        <dbReference type="ARBA" id="ARBA00022801"/>
    </source>
</evidence>
<comment type="pathway">
    <text evidence="2 21">Cell wall biogenesis; peptidoglycan biosynthesis.</text>
</comment>
<keyword evidence="26" id="KW-1185">Reference proteome</keyword>
<keyword evidence="13 21" id="KW-0573">Peptidoglycan synthesis</keyword>
<dbReference type="Gene3D" id="3.30.2060.10">
    <property type="entry name" value="Penicillin-binding protein 1b domain"/>
    <property type="match status" value="1"/>
</dbReference>
<comment type="function">
    <text evidence="21">Cell wall formation. Synthesis of cross-linked peptidoglycan from the lipid intermediates. The enzyme has a penicillin-insensitive transglycosylase N-terminal domain (formation of linear glycan strands) and a penicillin-sensitive transpeptidase C-terminal domain (cross-linking of the peptide subunits).</text>
</comment>
<evidence type="ECO:0000256" key="15">
    <source>
        <dbReference type="ARBA" id="ARBA00023268"/>
    </source>
</evidence>
<reference evidence="25" key="1">
    <citation type="submission" date="2021-07" db="EMBL/GenBank/DDBJ databases">
        <title>Neiella marina sp. nov., isolated from the intestinal content of sea cucumber Apostichopus japonicus.</title>
        <authorList>
            <person name="Bai X."/>
        </authorList>
    </citation>
    <scope>NUCLEOTIDE SEQUENCE</scope>
    <source>
        <strain evidence="25">126</strain>
    </source>
</reference>
<feature type="domain" description="Penicillin-binding protein transpeptidase" evidence="23">
    <location>
        <begin position="422"/>
        <end position="674"/>
    </location>
</feature>
<dbReference type="InterPro" id="IPR050396">
    <property type="entry name" value="Glycosyltr_51/Transpeptidase"/>
</dbReference>
<evidence type="ECO:0000256" key="20">
    <source>
        <dbReference type="NCBIfam" id="TIGR02071"/>
    </source>
</evidence>
<gene>
    <name evidence="25" type="primary">mrcB</name>
    <name evidence="25" type="ORF">K0504_00630</name>
</gene>
<evidence type="ECO:0000256" key="8">
    <source>
        <dbReference type="ARBA" id="ARBA00022670"/>
    </source>
</evidence>
<evidence type="ECO:0000256" key="9">
    <source>
        <dbReference type="ARBA" id="ARBA00022676"/>
    </source>
</evidence>
<keyword evidence="22" id="KW-0812">Transmembrane</keyword>
<keyword evidence="9 21" id="KW-0328">Glycosyltransferase</keyword>
<organism evidence="25 26">
    <name type="scientific">Neiella holothuriorum</name>
    <dbReference type="NCBI Taxonomy" id="2870530"/>
    <lineage>
        <taxon>Bacteria</taxon>
        <taxon>Pseudomonadati</taxon>
        <taxon>Pseudomonadota</taxon>
        <taxon>Gammaproteobacteria</taxon>
        <taxon>Alteromonadales</taxon>
        <taxon>Echinimonadaceae</taxon>
        <taxon>Neiella</taxon>
    </lineage>
</organism>
<dbReference type="EMBL" id="JAHZSS010000001">
    <property type="protein sequence ID" value="MBW8189523.1"/>
    <property type="molecule type" value="Genomic_DNA"/>
</dbReference>
<comment type="caution">
    <text evidence="25">The sequence shown here is derived from an EMBL/GenBank/DDBJ whole genome shotgun (WGS) entry which is preliminary data.</text>
</comment>
<dbReference type="InterPro" id="IPR001460">
    <property type="entry name" value="PCN-bd_Tpept"/>
</dbReference>
<dbReference type="InterPro" id="IPR001264">
    <property type="entry name" value="Glyco_trans_51"/>
</dbReference>
<keyword evidence="8" id="KW-0645">Protease</keyword>
<evidence type="ECO:0000256" key="16">
    <source>
        <dbReference type="ARBA" id="ARBA00023316"/>
    </source>
</evidence>
<dbReference type="Pfam" id="PF00905">
    <property type="entry name" value="Transpeptidase"/>
    <property type="match status" value="1"/>
</dbReference>
<keyword evidence="22" id="KW-1133">Transmembrane helix</keyword>
<proteinExistence type="inferred from homology"/>
<evidence type="ECO:0000256" key="21">
    <source>
        <dbReference type="PIRNR" id="PIRNR002799"/>
    </source>
</evidence>
<dbReference type="Gene3D" id="3.40.710.10">
    <property type="entry name" value="DD-peptidase/beta-lactamase superfamily"/>
    <property type="match status" value="1"/>
</dbReference>
<dbReference type="InterPro" id="IPR023346">
    <property type="entry name" value="Lysozyme-like_dom_sf"/>
</dbReference>
<dbReference type="InterPro" id="IPR011813">
    <property type="entry name" value="PBP_1b"/>
</dbReference>
<evidence type="ECO:0000256" key="1">
    <source>
        <dbReference type="ARBA" id="ARBA00004236"/>
    </source>
</evidence>
<evidence type="ECO:0000256" key="12">
    <source>
        <dbReference type="ARBA" id="ARBA00022960"/>
    </source>
</evidence>
<keyword evidence="14 22" id="KW-0472">Membrane</keyword>
<dbReference type="Proteomes" id="UP001166251">
    <property type="component" value="Unassembled WGS sequence"/>
</dbReference>
<dbReference type="PANTHER" id="PTHR32282:SF11">
    <property type="entry name" value="PENICILLIN-BINDING PROTEIN 1B"/>
    <property type="match status" value="1"/>
</dbReference>
<evidence type="ECO:0000259" key="23">
    <source>
        <dbReference type="Pfam" id="PF00905"/>
    </source>
</evidence>
<comment type="similarity">
    <text evidence="4 21">In the N-terminal section; belongs to the glycosyltransferase 51 family.</text>
</comment>
<keyword evidence="12 21" id="KW-0133">Cell shape</keyword>
<keyword evidence="6" id="KW-1003">Cell membrane</keyword>
<evidence type="ECO:0000256" key="10">
    <source>
        <dbReference type="ARBA" id="ARBA00022679"/>
    </source>
</evidence>
<keyword evidence="11" id="KW-0378">Hydrolase</keyword>
<dbReference type="NCBIfam" id="TIGR02071">
    <property type="entry name" value="PBP_1b"/>
    <property type="match status" value="1"/>
</dbReference>
<evidence type="ECO:0000256" key="5">
    <source>
        <dbReference type="ARBA" id="ARBA00018637"/>
    </source>
</evidence>
<keyword evidence="15" id="KW-0511">Multifunctional enzyme</keyword>
<comment type="subcellular location">
    <subcellularLocation>
        <location evidence="1">Cell membrane</location>
    </subcellularLocation>
</comment>
<evidence type="ECO:0000256" key="4">
    <source>
        <dbReference type="ARBA" id="ARBA00007739"/>
    </source>
</evidence>
<dbReference type="PIRSF" id="PIRSF002799">
    <property type="entry name" value="PBP_1b"/>
    <property type="match status" value="1"/>
</dbReference>
<dbReference type="PANTHER" id="PTHR32282">
    <property type="entry name" value="BINDING PROTEIN TRANSPEPTIDASE, PUTATIVE-RELATED"/>
    <property type="match status" value="1"/>
</dbReference>
<feature type="domain" description="Glycosyl transferase family 51" evidence="24">
    <location>
        <begin position="157"/>
        <end position="327"/>
    </location>
</feature>
<evidence type="ECO:0000256" key="13">
    <source>
        <dbReference type="ARBA" id="ARBA00022984"/>
    </source>
</evidence>